<dbReference type="EMBL" id="MK072271">
    <property type="protein sequence ID" value="AYV81364.1"/>
    <property type="molecule type" value="Genomic_DNA"/>
</dbReference>
<gene>
    <name evidence="1" type="ORF">Harvfovirus29_13</name>
</gene>
<sequence>MEPFKIRLQLRGPITINGSPVIPIFNDEIYILDSKYNTSTFLFYELLLNNNMRIRFYYYHHPELHKPRMFHYRATIENVPLIEEPQV</sequence>
<accession>A0A3G5A4E7</accession>
<evidence type="ECO:0000313" key="1">
    <source>
        <dbReference type="EMBL" id="AYV81364.1"/>
    </source>
</evidence>
<protein>
    <submittedName>
        <fullName evidence="1">Uncharacterized protein</fullName>
    </submittedName>
</protein>
<name>A0A3G5A4E7_9VIRU</name>
<reference evidence="1" key="1">
    <citation type="submission" date="2018-10" db="EMBL/GenBank/DDBJ databases">
        <title>Hidden diversity of soil giant viruses.</title>
        <authorList>
            <person name="Schulz F."/>
            <person name="Alteio L."/>
            <person name="Goudeau D."/>
            <person name="Ryan E.M."/>
            <person name="Malmstrom R.R."/>
            <person name="Blanchard J."/>
            <person name="Woyke T."/>
        </authorList>
    </citation>
    <scope>NUCLEOTIDE SEQUENCE</scope>
    <source>
        <strain evidence="1">HAV1</strain>
    </source>
</reference>
<organism evidence="1">
    <name type="scientific">Harvfovirus sp</name>
    <dbReference type="NCBI Taxonomy" id="2487768"/>
    <lineage>
        <taxon>Viruses</taxon>
        <taxon>Varidnaviria</taxon>
        <taxon>Bamfordvirae</taxon>
        <taxon>Nucleocytoviricota</taxon>
        <taxon>Megaviricetes</taxon>
        <taxon>Imitervirales</taxon>
        <taxon>Mimiviridae</taxon>
        <taxon>Klosneuvirinae</taxon>
    </lineage>
</organism>
<proteinExistence type="predicted"/>